<protein>
    <submittedName>
        <fullName evidence="2">CHAT domain-containing protein</fullName>
    </submittedName>
</protein>
<evidence type="ECO:0000313" key="3">
    <source>
        <dbReference type="Proteomes" id="UP001212326"/>
    </source>
</evidence>
<dbReference type="InterPro" id="IPR024983">
    <property type="entry name" value="CHAT_dom"/>
</dbReference>
<proteinExistence type="predicted"/>
<keyword evidence="3" id="KW-1185">Reference proteome</keyword>
<feature type="domain" description="CHAT" evidence="1">
    <location>
        <begin position="831"/>
        <end position="1115"/>
    </location>
</feature>
<name>A0ABY7NWP6_9ACTN</name>
<dbReference type="EMBL" id="CP115300">
    <property type="protein sequence ID" value="WBO61669.1"/>
    <property type="molecule type" value="Genomic_DNA"/>
</dbReference>
<sequence>MSYEERTASPDPTDAANAHLDHWWRTHDRRDLDRAVEWYRAALREAPDERGRRSSSANLRVGLWLRWSAFSDDHDRDELIALCGEATTEDDAAEQDLLFLGVALGRRFDDERRREDLDRAIGALRRTVAVPPDRSHNRAMALDSLGQALVIRFEHAGDPCDLAEAERAFRGSLSHLPPGAPERPSVMDGLALAREHAFDRTGDPETLIEGLELRRAALAESPPGARYRASVLNGLGAALRTWVEVSPDESAVDELLRVTRTALAEAPGRTDAPARLTAQTSLGVALRLAAENGGGTALLHEAVDLLRAAVRHTPPGGRDRRLRLNSLGNALHRLGERTGDAALLDEAIEALREALADGRPDQPFLLANAVSTQVANLAVALRERYHQTGDLAALREAAELARQSVRSCDLPLESTSHLANLGVVLQTWYNRTGDTSAAAEAVTVAREVLARTPEDSPHWTGRANHLANALYERYRAAGDPADLEEGIALQTRAVDATAYGDPSLPVLLHNLGKALLTKAEAREDPAVLDQAVTTLGRAVWAPDENEAEHANHLQTYASALRTLHDVAGDPGVLLAAEDAYRQVARIAALPAGRRIGAARDWGAAAADAGRWEEALRGYRLAVELLPFGVTRRLARSDQEHRLTGVHGLAADAAACAVHAGEPERAVLLLEQGRGVLLGQAIALRGDWERLRGAHPEAAGLFLRLRDRIDELDAVDEQQDGEQQDDERHRLAAQWEGLVTHIRTLPGFADFLAAPALGSLLACADRGPVVLAYCSRYRSDALVLRPDGVQVVPLPQVTPATVAHQVARLDDALTAATDPAGEQRAQRTLGEVLGWAWDHVAEPVLARLGLLGPPSGDDWPRLWWSPGGALSALPLHAAGHHDGHRAVLDRVISSYTPTVRALAYARARAAGPVPPGRLLAVAQPETPGARPLHGARREVAELAKLLPCDLVTGPDATLARVVRALPEHPYAHFACHGVSDPDDPSNARLLVHDHQRAPLTVRQISRLDLPGARLAVLSACETARGAQRLADESIHITSAFLIAGYPHAIGTLWPVHDAVAVRVARSLYRRLREGRSADSPGLDTGRSAVALHHAVRECRAAFPRTPSLWAAHVHSGP</sequence>
<dbReference type="RefSeq" id="WP_270079628.1">
    <property type="nucleotide sequence ID" value="NZ_CP115300.1"/>
</dbReference>
<gene>
    <name evidence="2" type="ORF">O1G22_01760</name>
</gene>
<evidence type="ECO:0000259" key="1">
    <source>
        <dbReference type="Pfam" id="PF12770"/>
    </source>
</evidence>
<evidence type="ECO:0000313" key="2">
    <source>
        <dbReference type="EMBL" id="WBO61669.1"/>
    </source>
</evidence>
<dbReference type="Gene3D" id="1.25.40.10">
    <property type="entry name" value="Tetratricopeptide repeat domain"/>
    <property type="match status" value="3"/>
</dbReference>
<dbReference type="InterPro" id="IPR011990">
    <property type="entry name" value="TPR-like_helical_dom_sf"/>
</dbReference>
<accession>A0ABY7NWP6</accession>
<dbReference type="Proteomes" id="UP001212326">
    <property type="component" value="Chromosome"/>
</dbReference>
<dbReference type="Pfam" id="PF12770">
    <property type="entry name" value="CHAT"/>
    <property type="match status" value="1"/>
</dbReference>
<reference evidence="2 3" key="1">
    <citation type="submission" date="2022-12" db="EMBL/GenBank/DDBJ databases">
        <authorList>
            <person name="Mo P."/>
        </authorList>
    </citation>
    <scope>NUCLEOTIDE SEQUENCE [LARGE SCALE GENOMIC DNA]</scope>
    <source>
        <strain evidence="2 3">HUAS 2-6</strain>
    </source>
</reference>
<organism evidence="2 3">
    <name type="scientific">Streptomyces camelliae</name>
    <dbReference type="NCBI Taxonomy" id="3004093"/>
    <lineage>
        <taxon>Bacteria</taxon>
        <taxon>Bacillati</taxon>
        <taxon>Actinomycetota</taxon>
        <taxon>Actinomycetes</taxon>
        <taxon>Kitasatosporales</taxon>
        <taxon>Streptomycetaceae</taxon>
        <taxon>Streptomyces</taxon>
    </lineage>
</organism>